<dbReference type="WBParaSite" id="ACRNAN_Path_1184.g4586.t1">
    <property type="protein sequence ID" value="ACRNAN_Path_1184.g4586.t1"/>
    <property type="gene ID" value="ACRNAN_Path_1184.g4586"/>
</dbReference>
<evidence type="ECO:0000256" key="9">
    <source>
        <dbReference type="ARBA" id="ARBA00045204"/>
    </source>
</evidence>
<keyword evidence="7 11" id="KW-0472">Membrane</keyword>
<dbReference type="Pfam" id="PF06645">
    <property type="entry name" value="SPC12"/>
    <property type="match status" value="1"/>
</dbReference>
<dbReference type="GO" id="GO:0005787">
    <property type="term" value="C:signal peptidase complex"/>
    <property type="evidence" value="ECO:0007669"/>
    <property type="project" value="InterPro"/>
</dbReference>
<dbReference type="PANTHER" id="PTHR13202">
    <property type="entry name" value="MICROSOMAL SIGNAL PEPTIDASE 12 KDA SUBUNIT"/>
    <property type="match status" value="1"/>
</dbReference>
<dbReference type="Proteomes" id="UP000887540">
    <property type="component" value="Unplaced"/>
</dbReference>
<keyword evidence="6 11" id="KW-1133">Transmembrane helix</keyword>
<keyword evidence="4 11" id="KW-0812">Transmembrane</keyword>
<evidence type="ECO:0000256" key="4">
    <source>
        <dbReference type="ARBA" id="ARBA00022692"/>
    </source>
</evidence>
<dbReference type="GO" id="GO:0045047">
    <property type="term" value="P:protein targeting to ER"/>
    <property type="evidence" value="ECO:0007669"/>
    <property type="project" value="TreeGrafter"/>
</dbReference>
<keyword evidence="12" id="KW-1185">Reference proteome</keyword>
<comment type="subcellular location">
    <subcellularLocation>
        <location evidence="1">Endoplasmic reticulum membrane</location>
        <topology evidence="1">Multi-pass membrane protein</topology>
    </subcellularLocation>
</comment>
<feature type="transmembrane region" description="Helical" evidence="11">
    <location>
        <begin position="54"/>
        <end position="77"/>
    </location>
</feature>
<evidence type="ECO:0000256" key="1">
    <source>
        <dbReference type="ARBA" id="ARBA00004477"/>
    </source>
</evidence>
<keyword evidence="5" id="KW-0256">Endoplasmic reticulum</keyword>
<evidence type="ECO:0000256" key="6">
    <source>
        <dbReference type="ARBA" id="ARBA00022989"/>
    </source>
</evidence>
<organism evidence="12 13">
    <name type="scientific">Acrobeloides nanus</name>
    <dbReference type="NCBI Taxonomy" id="290746"/>
    <lineage>
        <taxon>Eukaryota</taxon>
        <taxon>Metazoa</taxon>
        <taxon>Ecdysozoa</taxon>
        <taxon>Nematoda</taxon>
        <taxon>Chromadorea</taxon>
        <taxon>Rhabditida</taxon>
        <taxon>Tylenchina</taxon>
        <taxon>Cephalobomorpha</taxon>
        <taxon>Cephaloboidea</taxon>
        <taxon>Cephalobidae</taxon>
        <taxon>Acrobeloides</taxon>
    </lineage>
</organism>
<evidence type="ECO:0000256" key="3">
    <source>
        <dbReference type="ARBA" id="ARBA00017059"/>
    </source>
</evidence>
<sequence>MDGVIQSLPPWMRPFSTHIDFVGQQKAERIFQVILVVHGIIGFIAGFVTQQLSVSMYTIGFGFLLSCLIVLPPWPFFRRHPLNWQPNQTDETSTSQQAKPKENKKRR</sequence>
<evidence type="ECO:0000313" key="13">
    <source>
        <dbReference type="WBParaSite" id="ACRNAN_Path_1184.g4586.t1"/>
    </source>
</evidence>
<evidence type="ECO:0000313" key="12">
    <source>
        <dbReference type="Proteomes" id="UP000887540"/>
    </source>
</evidence>
<accession>A0A914BWW2</accession>
<evidence type="ECO:0000256" key="2">
    <source>
        <dbReference type="ARBA" id="ARBA00005245"/>
    </source>
</evidence>
<comment type="function">
    <text evidence="9">Component of the signal peptidase complex (SPC) which catalyzes the cleavage of N-terminal signal sequences from nascent proteins as they are translocated into the lumen of the endoplasmic reticulum. Dispensable for SPC enzymatic activity.</text>
</comment>
<evidence type="ECO:0000256" key="7">
    <source>
        <dbReference type="ARBA" id="ARBA00023136"/>
    </source>
</evidence>
<evidence type="ECO:0000256" key="11">
    <source>
        <dbReference type="SAM" id="Phobius"/>
    </source>
</evidence>
<protein>
    <recommendedName>
        <fullName evidence="3">Signal peptidase complex subunit 1</fullName>
    </recommendedName>
    <alternativeName>
        <fullName evidence="8">Microsomal signal peptidase 12 kDa subunit</fullName>
    </alternativeName>
</protein>
<evidence type="ECO:0000256" key="10">
    <source>
        <dbReference type="SAM" id="MobiDB-lite"/>
    </source>
</evidence>
<feature type="transmembrane region" description="Helical" evidence="11">
    <location>
        <begin position="30"/>
        <end position="48"/>
    </location>
</feature>
<evidence type="ECO:0000256" key="8">
    <source>
        <dbReference type="ARBA" id="ARBA00032913"/>
    </source>
</evidence>
<evidence type="ECO:0000256" key="5">
    <source>
        <dbReference type="ARBA" id="ARBA00022824"/>
    </source>
</evidence>
<dbReference type="PANTHER" id="PTHR13202:SF0">
    <property type="entry name" value="SIGNAL PEPTIDASE COMPLEX SUBUNIT 1"/>
    <property type="match status" value="1"/>
</dbReference>
<dbReference type="AlphaFoldDB" id="A0A914BWW2"/>
<dbReference type="InterPro" id="IPR009542">
    <property type="entry name" value="Spc1/SPCS1"/>
</dbReference>
<reference evidence="13" key="1">
    <citation type="submission" date="2022-11" db="UniProtKB">
        <authorList>
            <consortium name="WormBaseParasite"/>
        </authorList>
    </citation>
    <scope>IDENTIFICATION</scope>
</reference>
<feature type="compositionally biased region" description="Polar residues" evidence="10">
    <location>
        <begin position="84"/>
        <end position="98"/>
    </location>
</feature>
<proteinExistence type="inferred from homology"/>
<dbReference type="GO" id="GO:0006465">
    <property type="term" value="P:signal peptide processing"/>
    <property type="evidence" value="ECO:0007669"/>
    <property type="project" value="InterPro"/>
</dbReference>
<name>A0A914BWW2_9BILA</name>
<feature type="region of interest" description="Disordered" evidence="10">
    <location>
        <begin position="84"/>
        <end position="107"/>
    </location>
</feature>
<comment type="similarity">
    <text evidence="2">Belongs to the SPCS1 family.</text>
</comment>